<dbReference type="AlphaFoldDB" id="A0A6A5UFH0"/>
<organism evidence="1 2">
    <name type="scientific">Byssothecium circinans</name>
    <dbReference type="NCBI Taxonomy" id="147558"/>
    <lineage>
        <taxon>Eukaryota</taxon>
        <taxon>Fungi</taxon>
        <taxon>Dikarya</taxon>
        <taxon>Ascomycota</taxon>
        <taxon>Pezizomycotina</taxon>
        <taxon>Dothideomycetes</taxon>
        <taxon>Pleosporomycetidae</taxon>
        <taxon>Pleosporales</taxon>
        <taxon>Massarineae</taxon>
        <taxon>Massarinaceae</taxon>
        <taxon>Byssothecium</taxon>
    </lineage>
</organism>
<keyword evidence="2" id="KW-1185">Reference proteome</keyword>
<proteinExistence type="predicted"/>
<feature type="non-terminal residue" evidence="1">
    <location>
        <position position="50"/>
    </location>
</feature>
<protein>
    <submittedName>
        <fullName evidence="1">Uncharacterized protein</fullName>
    </submittedName>
</protein>
<sequence length="50" mass="5391">GDMGEKCGAEWCESNFAFGNSNVPPRCVWLDADHTDGIVASATSVHMTEF</sequence>
<reference evidence="1" key="1">
    <citation type="journal article" date="2020" name="Stud. Mycol.">
        <title>101 Dothideomycetes genomes: a test case for predicting lifestyles and emergence of pathogens.</title>
        <authorList>
            <person name="Haridas S."/>
            <person name="Albert R."/>
            <person name="Binder M."/>
            <person name="Bloem J."/>
            <person name="Labutti K."/>
            <person name="Salamov A."/>
            <person name="Andreopoulos B."/>
            <person name="Baker S."/>
            <person name="Barry K."/>
            <person name="Bills G."/>
            <person name="Bluhm B."/>
            <person name="Cannon C."/>
            <person name="Castanera R."/>
            <person name="Culley D."/>
            <person name="Daum C."/>
            <person name="Ezra D."/>
            <person name="Gonzalez J."/>
            <person name="Henrissat B."/>
            <person name="Kuo A."/>
            <person name="Liang C."/>
            <person name="Lipzen A."/>
            <person name="Lutzoni F."/>
            <person name="Magnuson J."/>
            <person name="Mondo S."/>
            <person name="Nolan M."/>
            <person name="Ohm R."/>
            <person name="Pangilinan J."/>
            <person name="Park H.-J."/>
            <person name="Ramirez L."/>
            <person name="Alfaro M."/>
            <person name="Sun H."/>
            <person name="Tritt A."/>
            <person name="Yoshinaga Y."/>
            <person name="Zwiers L.-H."/>
            <person name="Turgeon B."/>
            <person name="Goodwin S."/>
            <person name="Spatafora J."/>
            <person name="Crous P."/>
            <person name="Grigoriev I."/>
        </authorList>
    </citation>
    <scope>NUCLEOTIDE SEQUENCE</scope>
    <source>
        <strain evidence="1">CBS 675.92</strain>
    </source>
</reference>
<dbReference type="Proteomes" id="UP000800035">
    <property type="component" value="Unassembled WGS sequence"/>
</dbReference>
<gene>
    <name evidence="1" type="ORF">CC80DRAFT_391733</name>
</gene>
<dbReference type="OrthoDB" id="5365129at2759"/>
<evidence type="ECO:0000313" key="1">
    <source>
        <dbReference type="EMBL" id="KAF1961656.1"/>
    </source>
</evidence>
<feature type="non-terminal residue" evidence="1">
    <location>
        <position position="1"/>
    </location>
</feature>
<name>A0A6A5UFH0_9PLEO</name>
<dbReference type="EMBL" id="ML976980">
    <property type="protein sequence ID" value="KAF1961656.1"/>
    <property type="molecule type" value="Genomic_DNA"/>
</dbReference>
<evidence type="ECO:0000313" key="2">
    <source>
        <dbReference type="Proteomes" id="UP000800035"/>
    </source>
</evidence>
<accession>A0A6A5UFH0</accession>